<proteinExistence type="predicted"/>
<name>A0A482TAZ8_9EURY</name>
<dbReference type="Gene3D" id="3.10.20.520">
    <property type="entry name" value="Phenylacetic acid degradation B"/>
    <property type="match status" value="1"/>
</dbReference>
<organism evidence="2 3">
    <name type="scientific">Halogeometricum borinquense</name>
    <dbReference type="NCBI Taxonomy" id="60847"/>
    <lineage>
        <taxon>Archaea</taxon>
        <taxon>Methanobacteriati</taxon>
        <taxon>Methanobacteriota</taxon>
        <taxon>Stenosarchaea group</taxon>
        <taxon>Halobacteria</taxon>
        <taxon>Halobacteriales</taxon>
        <taxon>Haloferacaceae</taxon>
        <taxon>Halogeometricum</taxon>
    </lineage>
</organism>
<sequence>MVEKPDRYRVGEEPRTVDERDSSDGRENLGNAVEREWEVFVREDDDDALRHVGSVSAPSADIAYEQATKLFGWYANDIWVCPADAVSRYSTHTLDDDAERMTISSKDEERTHEA</sequence>
<reference evidence="2 3" key="1">
    <citation type="submission" date="2018-12" db="EMBL/GenBank/DDBJ databases">
        <title>Genome analysis provides insights into bioremediation potentialities of Halogeometricum borinquense strain N11.</title>
        <authorList>
            <person name="Najjari A."/>
            <person name="Youssef N."/>
            <person name="Fhoula I."/>
            <person name="Ben Dhia O."/>
            <person name="Mahjoubi M."/>
            <person name="Ouzari H.I."/>
            <person name="Cherif A."/>
        </authorList>
    </citation>
    <scope>NUCLEOTIDE SEQUENCE [LARGE SCALE GENOMIC DNA]</scope>
    <source>
        <strain evidence="2 3">N11</strain>
    </source>
</reference>
<evidence type="ECO:0000256" key="1">
    <source>
        <dbReference type="SAM" id="MobiDB-lite"/>
    </source>
</evidence>
<dbReference type="InterPro" id="IPR009359">
    <property type="entry name" value="PaaB"/>
</dbReference>
<dbReference type="AlphaFoldDB" id="A0A482TAZ8"/>
<accession>A0A482TAZ8</accession>
<dbReference type="InterPro" id="IPR023976">
    <property type="entry name" value="CHP04031_Htur1727"/>
</dbReference>
<dbReference type="RefSeq" id="WP_129786019.1">
    <property type="nucleotide sequence ID" value="NZ_RZHH01000003.1"/>
</dbReference>
<dbReference type="EMBL" id="RZHH01000003">
    <property type="protein sequence ID" value="RYJ08193.1"/>
    <property type="molecule type" value="Genomic_DNA"/>
</dbReference>
<dbReference type="Proteomes" id="UP000294028">
    <property type="component" value="Unassembled WGS sequence"/>
</dbReference>
<evidence type="ECO:0000313" key="3">
    <source>
        <dbReference type="Proteomes" id="UP000294028"/>
    </source>
</evidence>
<dbReference type="Pfam" id="PF06243">
    <property type="entry name" value="PaaB"/>
    <property type="match status" value="1"/>
</dbReference>
<comment type="caution">
    <text evidence="2">The sequence shown here is derived from an EMBL/GenBank/DDBJ whole genome shotgun (WGS) entry which is preliminary data.</text>
</comment>
<gene>
    <name evidence="2" type="ORF">ELS19_16640</name>
</gene>
<protein>
    <submittedName>
        <fullName evidence="2">RSAM-partnered protein</fullName>
    </submittedName>
</protein>
<dbReference type="InterPro" id="IPR038693">
    <property type="entry name" value="PaaB_sf"/>
</dbReference>
<feature type="region of interest" description="Disordered" evidence="1">
    <location>
        <begin position="1"/>
        <end position="33"/>
    </location>
</feature>
<dbReference type="NCBIfam" id="TIGR04031">
    <property type="entry name" value="Htur_1727_fam"/>
    <property type="match status" value="1"/>
</dbReference>
<evidence type="ECO:0000313" key="2">
    <source>
        <dbReference type="EMBL" id="RYJ08193.1"/>
    </source>
</evidence>